<sequence length="797" mass="86898">MFFKKNIKRIIKGDIMSWKNLTIGKKIATGFSLVIICLMILGVISFTGVGNIVKNASEVIEGKALDAELAQKEVDHLNWIGEVNKLLTDSKVNKLNVQTDHAKCSCGKWLYGEGGQKAQAIVPSLAPLLNKLKEPHRLLHESAINIGMVYSQADPGLPGFIASKLSDHLEWASVIQESILENQKNIDIQTDHAMCEFGKWLYSDAATKTANSDTELGHLLEQVKEPHKKLHASAKKIMSSYKQVNEGLRNTLSMRLDDHRKWSAVIARGLMAGSTINVETDPDKCGFGRWLASKQTVELMEKDDKFKEIFTKVKPAHDALHKTAVKINDAILSGNPKQAKIIFNTETTQYLTIVSGLFGQAIQYEDSLVAGRDQAIQIFKNETLPMLSETKQLLDKLKHRAQKMLEGQYQAAEIYANHTAPNLKVVQTILNELRQEVKKHMLTDQAMLEAATITKRNVAIVSVAAIFAAIFLAFVIARGIIVVLQKITLGMSEGANQVASAAGQVSSSSQSLAEGSSQQAASIEETSSSMEEMSSMIKKNAESSNHADTLMKDANHVVITANNSMEQLKRSMEDISKASEETFKIIKTIDEIAFQTNLLALNAAVEAARAGEAGAGFAVVADEVRNLAMRAADAAKNTAELIEGTVKKVSDGSELVSTTSEAFAKVADTAVKVGDLVAEISDASGEQANGIEQVNVAISEMDKVVQQNAGNAEESASAAEEMNGQADQLRDYVGELVMMVTGKKEQNISTGRNKQVKTSSRHLQLSGSGNKQTSVYHPKEVKPEQIIPFDDDDFKDF</sequence>
<dbReference type="STRING" id="651182.TOL2_C32620"/>
<evidence type="ECO:0000256" key="5">
    <source>
        <dbReference type="SAM" id="Phobius"/>
    </source>
</evidence>
<dbReference type="InterPro" id="IPR004090">
    <property type="entry name" value="Chemotax_Me-accpt_rcpt"/>
</dbReference>
<keyword evidence="1" id="KW-0145">Chemotaxis</keyword>
<dbReference type="PRINTS" id="PR00260">
    <property type="entry name" value="CHEMTRNSDUCR"/>
</dbReference>
<dbReference type="PANTHER" id="PTHR43531">
    <property type="entry name" value="PROTEIN ICFG"/>
    <property type="match status" value="1"/>
</dbReference>
<feature type="region of interest" description="Disordered" evidence="4">
    <location>
        <begin position="509"/>
        <end position="544"/>
    </location>
</feature>
<evidence type="ECO:0000313" key="7">
    <source>
        <dbReference type="EMBL" id="CCK81419.1"/>
    </source>
</evidence>
<dbReference type="SMART" id="SM00283">
    <property type="entry name" value="MA"/>
    <property type="match status" value="1"/>
</dbReference>
<gene>
    <name evidence="7" type="ordered locus">TOL2_C32620</name>
</gene>
<keyword evidence="5" id="KW-1133">Transmembrane helix</keyword>
<dbReference type="PANTHER" id="PTHR43531:SF11">
    <property type="entry name" value="METHYL-ACCEPTING CHEMOTAXIS PROTEIN 3"/>
    <property type="match status" value="1"/>
</dbReference>
<feature type="region of interest" description="Disordered" evidence="4">
    <location>
        <begin position="745"/>
        <end position="797"/>
    </location>
</feature>
<feature type="transmembrane region" description="Helical" evidence="5">
    <location>
        <begin position="458"/>
        <end position="484"/>
    </location>
</feature>
<dbReference type="PROSITE" id="PS50111">
    <property type="entry name" value="CHEMOTAXIS_TRANSDUC_2"/>
    <property type="match status" value="1"/>
</dbReference>
<dbReference type="GO" id="GO:0016020">
    <property type="term" value="C:membrane"/>
    <property type="evidence" value="ECO:0007669"/>
    <property type="project" value="InterPro"/>
</dbReference>
<dbReference type="SUPFAM" id="SSF58104">
    <property type="entry name" value="Methyl-accepting chemotaxis protein (MCP) signaling domain"/>
    <property type="match status" value="1"/>
</dbReference>
<evidence type="ECO:0000256" key="4">
    <source>
        <dbReference type="SAM" id="MobiDB-lite"/>
    </source>
</evidence>
<dbReference type="Gene3D" id="1.10.287.950">
    <property type="entry name" value="Methyl-accepting chemotaxis protein"/>
    <property type="match status" value="1"/>
</dbReference>
<keyword evidence="5" id="KW-0812">Transmembrane</keyword>
<protein>
    <submittedName>
        <fullName evidence="7">Methyl-accepting chemotaxis sensory transducer</fullName>
    </submittedName>
</protein>
<comment type="similarity">
    <text evidence="2">Belongs to the methyl-accepting chemotaxis (MCP) protein family.</text>
</comment>
<dbReference type="InterPro" id="IPR051310">
    <property type="entry name" value="MCP_chemotaxis"/>
</dbReference>
<dbReference type="InterPro" id="IPR025991">
    <property type="entry name" value="Chemoreceptor_zinc-bind_dom"/>
</dbReference>
<dbReference type="Pfam" id="PF13682">
    <property type="entry name" value="CZB"/>
    <property type="match status" value="3"/>
</dbReference>
<feature type="transmembrane region" description="Helical" evidence="5">
    <location>
        <begin position="27"/>
        <end position="49"/>
    </location>
</feature>
<organism evidence="7 8">
    <name type="scientific">Desulfobacula toluolica (strain DSM 7467 / Tol2)</name>
    <dbReference type="NCBI Taxonomy" id="651182"/>
    <lineage>
        <taxon>Bacteria</taxon>
        <taxon>Pseudomonadati</taxon>
        <taxon>Thermodesulfobacteriota</taxon>
        <taxon>Desulfobacteria</taxon>
        <taxon>Desulfobacterales</taxon>
        <taxon>Desulfobacteraceae</taxon>
        <taxon>Desulfobacula</taxon>
    </lineage>
</organism>
<name>K0NB00_DESTT</name>
<dbReference type="AlphaFoldDB" id="K0NB00"/>
<reference evidence="7 8" key="1">
    <citation type="journal article" date="2013" name="Environ. Microbiol.">
        <title>Complete genome, catabolic sub-proteomes and key-metabolites of Desulfobacula toluolica Tol2, a marine, aromatic compound-degrading, sulfate-reducing bacterium.</title>
        <authorList>
            <person name="Wohlbrand L."/>
            <person name="Jacob J.H."/>
            <person name="Kube M."/>
            <person name="Mussmann M."/>
            <person name="Jarling R."/>
            <person name="Beck A."/>
            <person name="Amann R."/>
            <person name="Wilkes H."/>
            <person name="Reinhardt R."/>
            <person name="Rabus R."/>
        </authorList>
    </citation>
    <scope>NUCLEOTIDE SEQUENCE [LARGE SCALE GENOMIC DNA]</scope>
    <source>
        <strain evidence="8">DSM 7467 / Tol2</strain>
    </source>
</reference>
<dbReference type="EMBL" id="FO203503">
    <property type="protein sequence ID" value="CCK81419.1"/>
    <property type="molecule type" value="Genomic_DNA"/>
</dbReference>
<feature type="domain" description="Methyl-accepting transducer" evidence="6">
    <location>
        <begin position="494"/>
        <end position="723"/>
    </location>
</feature>
<evidence type="ECO:0000256" key="1">
    <source>
        <dbReference type="ARBA" id="ARBA00022500"/>
    </source>
</evidence>
<evidence type="ECO:0000259" key="6">
    <source>
        <dbReference type="PROSITE" id="PS50111"/>
    </source>
</evidence>
<keyword evidence="3" id="KW-0807">Transducer</keyword>
<feature type="compositionally biased region" description="Polar residues" evidence="4">
    <location>
        <begin position="747"/>
        <end position="775"/>
    </location>
</feature>
<keyword evidence="5" id="KW-0472">Membrane</keyword>
<dbReference type="KEGG" id="dto:TOL2_C32620"/>
<dbReference type="GO" id="GO:0006935">
    <property type="term" value="P:chemotaxis"/>
    <property type="evidence" value="ECO:0007669"/>
    <property type="project" value="UniProtKB-KW"/>
</dbReference>
<keyword evidence="8" id="KW-1185">Reference proteome</keyword>
<dbReference type="GO" id="GO:0007165">
    <property type="term" value="P:signal transduction"/>
    <property type="evidence" value="ECO:0007669"/>
    <property type="project" value="UniProtKB-KW"/>
</dbReference>
<evidence type="ECO:0000313" key="8">
    <source>
        <dbReference type="Proteomes" id="UP000007347"/>
    </source>
</evidence>
<dbReference type="Pfam" id="PF00015">
    <property type="entry name" value="MCPsignal"/>
    <property type="match status" value="1"/>
</dbReference>
<accession>K0NB00</accession>
<dbReference type="Proteomes" id="UP000007347">
    <property type="component" value="Chromosome"/>
</dbReference>
<feature type="compositionally biased region" description="Low complexity" evidence="4">
    <location>
        <begin position="509"/>
        <end position="537"/>
    </location>
</feature>
<dbReference type="InterPro" id="IPR004089">
    <property type="entry name" value="MCPsignal_dom"/>
</dbReference>
<evidence type="ECO:0000256" key="2">
    <source>
        <dbReference type="ARBA" id="ARBA00029447"/>
    </source>
</evidence>
<evidence type="ECO:0000256" key="3">
    <source>
        <dbReference type="PROSITE-ProRule" id="PRU00284"/>
    </source>
</evidence>
<dbReference type="HOGENOM" id="CLU_000445_107_14_7"/>
<proteinExistence type="inferred from homology"/>
<dbReference type="Gene3D" id="1.20.120.30">
    <property type="entry name" value="Aspartate receptor, ligand-binding domain"/>
    <property type="match status" value="3"/>
</dbReference>
<dbReference type="GO" id="GO:0004888">
    <property type="term" value="F:transmembrane signaling receptor activity"/>
    <property type="evidence" value="ECO:0007669"/>
    <property type="project" value="InterPro"/>
</dbReference>